<dbReference type="CDD" id="cd01838">
    <property type="entry name" value="Isoamyl_acetate_hydrolase_like"/>
    <property type="match status" value="1"/>
</dbReference>
<reference evidence="3" key="1">
    <citation type="submission" date="2014-02" db="EMBL/GenBank/DDBJ databases">
        <title>The Genome Sequence of Trichophyton rubrum (morphotype fischeri) CBS 288.86.</title>
        <authorList>
            <consortium name="The Broad Institute Genomics Platform"/>
            <person name="Cuomo C.A."/>
            <person name="White T.C."/>
            <person name="Graser Y."/>
            <person name="Martinez-Rossi N."/>
            <person name="Heitman J."/>
            <person name="Young S.K."/>
            <person name="Zeng Q."/>
            <person name="Gargeya S."/>
            <person name="Abouelleil A."/>
            <person name="Alvarado L."/>
            <person name="Chapman S.B."/>
            <person name="Gainer-Dewar J."/>
            <person name="Goldberg J."/>
            <person name="Griggs A."/>
            <person name="Gujja S."/>
            <person name="Hansen M."/>
            <person name="Howarth C."/>
            <person name="Imamovic A."/>
            <person name="Larimer J."/>
            <person name="Martinez D."/>
            <person name="Murphy C."/>
            <person name="Pearson M.D."/>
            <person name="Persinoti G."/>
            <person name="Poon T."/>
            <person name="Priest M."/>
            <person name="Roberts A.D."/>
            <person name="Saif S."/>
            <person name="Shea T.D."/>
            <person name="Sykes S.N."/>
            <person name="Wortman J."/>
            <person name="Nusbaum C."/>
            <person name="Birren B."/>
        </authorList>
    </citation>
    <scope>NUCLEOTIDE SEQUENCE [LARGE SCALE GENOMIC DNA]</scope>
    <source>
        <strain evidence="3">CBS 288.86</strain>
    </source>
</reference>
<organism evidence="3">
    <name type="scientific">Trichophyton rubrum CBS 288.86</name>
    <dbReference type="NCBI Taxonomy" id="1215330"/>
    <lineage>
        <taxon>Eukaryota</taxon>
        <taxon>Fungi</taxon>
        <taxon>Dikarya</taxon>
        <taxon>Ascomycota</taxon>
        <taxon>Pezizomycotina</taxon>
        <taxon>Eurotiomycetes</taxon>
        <taxon>Eurotiomycetidae</taxon>
        <taxon>Onygenales</taxon>
        <taxon>Arthrodermataceae</taxon>
        <taxon>Trichophyton</taxon>
    </lineage>
</organism>
<protein>
    <recommendedName>
        <fullName evidence="2">SGNH hydrolase-type esterase domain-containing protein</fullName>
    </recommendedName>
</protein>
<feature type="chain" id="PRO_5001511084" description="SGNH hydrolase-type esterase domain-containing protein" evidence="1">
    <location>
        <begin position="33"/>
        <end position="288"/>
    </location>
</feature>
<dbReference type="InterPro" id="IPR045136">
    <property type="entry name" value="Iah1-like"/>
</dbReference>
<accession>A0A022VXY0</accession>
<gene>
    <name evidence="3" type="ORF">H103_05757</name>
</gene>
<feature type="signal peptide" evidence="1">
    <location>
        <begin position="1"/>
        <end position="32"/>
    </location>
</feature>
<evidence type="ECO:0000313" key="3">
    <source>
        <dbReference type="EMBL" id="EZF50945.1"/>
    </source>
</evidence>
<dbReference type="EMBL" id="KK207876">
    <property type="protein sequence ID" value="EZF50945.1"/>
    <property type="molecule type" value="Genomic_DNA"/>
</dbReference>
<evidence type="ECO:0000259" key="2">
    <source>
        <dbReference type="Pfam" id="PF13472"/>
    </source>
</evidence>
<dbReference type="Pfam" id="PF13472">
    <property type="entry name" value="Lipase_GDSL_2"/>
    <property type="match status" value="1"/>
</dbReference>
<keyword evidence="1" id="KW-0732">Signal</keyword>
<dbReference type="PANTHER" id="PTHR14209:SF19">
    <property type="entry name" value="ISOAMYL ACETATE-HYDROLYZING ESTERASE 1 HOMOLOG"/>
    <property type="match status" value="1"/>
</dbReference>
<proteinExistence type="predicted"/>
<dbReference type="InterPro" id="IPR036514">
    <property type="entry name" value="SGNH_hydro_sf"/>
</dbReference>
<dbReference type="InterPro" id="IPR013830">
    <property type="entry name" value="SGNH_hydro"/>
</dbReference>
<feature type="domain" description="SGNH hydrolase-type esterase" evidence="2">
    <location>
        <begin position="49"/>
        <end position="253"/>
    </location>
</feature>
<dbReference type="SUPFAM" id="SSF52266">
    <property type="entry name" value="SGNH hydrolase"/>
    <property type="match status" value="1"/>
</dbReference>
<dbReference type="OrthoDB" id="671439at2759"/>
<dbReference type="Proteomes" id="UP000023758">
    <property type="component" value="Unassembled WGS sequence"/>
</dbReference>
<dbReference type="HOGENOM" id="CLU_051989_0_0_1"/>
<evidence type="ECO:0000256" key="1">
    <source>
        <dbReference type="SAM" id="SignalP"/>
    </source>
</evidence>
<dbReference type="PANTHER" id="PTHR14209">
    <property type="entry name" value="ISOAMYL ACETATE-HYDROLYZING ESTERASE 1"/>
    <property type="match status" value="1"/>
</dbReference>
<sequence>MLYSSSVQSTSATFLRLLLILGLVMTCEMSLAQGYVQAKSYIPYDQILLFGDSITQFSAYQGRGFAFSPQMQDDYVRKLDVLNRGFSGYTSSQGLNVLPQFFPPPHVAKVRMMTVFFGANDAVLPPGDQYVPLEKYVQNLKAIIQHPVVRYGNTKIVLLTPPPVNEYQLTAFDLSKGVTPLSRSANNTKLYADACRDVGKSLHVAIADIWSAFMREAGWVQGQPIAGSKEIPENPKLASLLVDGLHFSGDGYKVMYDEVLRAIRETYPEEAPERQPVHFPPYRFAEDA</sequence>
<dbReference type="AlphaFoldDB" id="A0A022VXY0"/>
<name>A0A022VXY0_TRIRU</name>
<dbReference type="Gene3D" id="3.40.50.1110">
    <property type="entry name" value="SGNH hydrolase"/>
    <property type="match status" value="1"/>
</dbReference>